<keyword evidence="2" id="KW-0540">Nuclease</keyword>
<comment type="caution">
    <text evidence="6">The sequence shown here is derived from an EMBL/GenBank/DDBJ whole genome shotgun (WGS) entry which is preliminary data.</text>
</comment>
<comment type="cofactor">
    <cofactor evidence="1">
        <name>Mg(2+)</name>
        <dbReference type="ChEBI" id="CHEBI:18420"/>
    </cofactor>
</comment>
<dbReference type="GO" id="GO:0016788">
    <property type="term" value="F:hydrolase activity, acting on ester bonds"/>
    <property type="evidence" value="ECO:0007669"/>
    <property type="project" value="InterPro"/>
</dbReference>
<dbReference type="AlphaFoldDB" id="A0AAW3YMK7"/>
<name>A0AAW3YMK7_9GAMM</name>
<dbReference type="SMART" id="SM00990">
    <property type="entry name" value="VRR_NUC"/>
    <property type="match status" value="1"/>
</dbReference>
<feature type="domain" description="VRR-NUC" evidence="5">
    <location>
        <begin position="1"/>
        <end position="101"/>
    </location>
</feature>
<evidence type="ECO:0000256" key="2">
    <source>
        <dbReference type="ARBA" id="ARBA00022722"/>
    </source>
</evidence>
<reference evidence="6" key="2">
    <citation type="journal article" date="2024" name="Toxins">
        <title>Genome Sequence Analysis of Native Xenorhabdus Strains Isolated from Entomopathogenic Nematodes in Argentina.</title>
        <authorList>
            <person name="Palma L."/>
            <person name="Frizzo L."/>
            <person name="Kaiser S."/>
            <person name="Berry C."/>
            <person name="Caballero P."/>
            <person name="Bode H.B."/>
            <person name="Del Valle E.E."/>
        </authorList>
    </citation>
    <scope>NUCLEOTIDE SEQUENCE</scope>
    <source>
        <strain evidence="6">M</strain>
    </source>
</reference>
<dbReference type="EMBL" id="JACXBF010000010">
    <property type="protein sequence ID" value="MBD2798911.1"/>
    <property type="molecule type" value="Genomic_DNA"/>
</dbReference>
<dbReference type="Pfam" id="PF08774">
    <property type="entry name" value="VRR_NUC"/>
    <property type="match status" value="1"/>
</dbReference>
<dbReference type="InterPro" id="IPR014883">
    <property type="entry name" value="VRR_NUC"/>
</dbReference>
<reference evidence="6" key="1">
    <citation type="submission" date="2020-09" db="EMBL/GenBank/DDBJ databases">
        <authorList>
            <person name="Palma L."/>
            <person name="Caballero P."/>
            <person name="Berry C."/>
            <person name="Del Valle E."/>
        </authorList>
    </citation>
    <scope>NUCLEOTIDE SEQUENCE</scope>
    <source>
        <strain evidence="6">M</strain>
    </source>
</reference>
<feature type="region of interest" description="Disordered" evidence="4">
    <location>
        <begin position="132"/>
        <end position="168"/>
    </location>
</feature>
<dbReference type="Proteomes" id="UP001193920">
    <property type="component" value="Unassembled WGS sequence"/>
</dbReference>
<sequence>MQLAQLTMLFPFLSSSPIQDIIKHGITGLRRPDIVLVKNKQLRWPGRDAQYIDGSVHPDNLKVLIEVKFPGDSLTRDQEKDYPLIAGKDRFGLFVVEDNRDSEEWKNQSAEAQAAEMDYIKNHLALFGGLFPPVGGSHRPPSPAPAPSPEVKPTPPHPHHYLFRPTLE</sequence>
<evidence type="ECO:0000256" key="3">
    <source>
        <dbReference type="ARBA" id="ARBA00022801"/>
    </source>
</evidence>
<evidence type="ECO:0000259" key="5">
    <source>
        <dbReference type="SMART" id="SM00990"/>
    </source>
</evidence>
<protein>
    <submittedName>
        <fullName evidence="6">VRR-NUC domain-containing protein</fullName>
    </submittedName>
</protein>
<keyword evidence="3" id="KW-0378">Hydrolase</keyword>
<evidence type="ECO:0000256" key="1">
    <source>
        <dbReference type="ARBA" id="ARBA00001946"/>
    </source>
</evidence>
<organism evidence="6">
    <name type="scientific">Xenorhabdus szentirmaii</name>
    <dbReference type="NCBI Taxonomy" id="290112"/>
    <lineage>
        <taxon>Bacteria</taxon>
        <taxon>Pseudomonadati</taxon>
        <taxon>Pseudomonadota</taxon>
        <taxon>Gammaproteobacteria</taxon>
        <taxon>Enterobacterales</taxon>
        <taxon>Morganellaceae</taxon>
        <taxon>Xenorhabdus</taxon>
    </lineage>
</organism>
<accession>A0AAW3YMK7</accession>
<gene>
    <name evidence="6" type="ORF">ID854_00135</name>
</gene>
<feature type="compositionally biased region" description="Pro residues" evidence="4">
    <location>
        <begin position="140"/>
        <end position="156"/>
    </location>
</feature>
<evidence type="ECO:0000256" key="4">
    <source>
        <dbReference type="SAM" id="MobiDB-lite"/>
    </source>
</evidence>
<dbReference type="GO" id="GO:0004518">
    <property type="term" value="F:nuclease activity"/>
    <property type="evidence" value="ECO:0007669"/>
    <property type="project" value="UniProtKB-KW"/>
</dbReference>
<proteinExistence type="predicted"/>
<evidence type="ECO:0000313" key="6">
    <source>
        <dbReference type="EMBL" id="MBD2798911.1"/>
    </source>
</evidence>